<dbReference type="Proteomes" id="UP001148838">
    <property type="component" value="Unassembled WGS sequence"/>
</dbReference>
<name>A0ABQ8T2Z2_PERAM</name>
<evidence type="ECO:0000313" key="1">
    <source>
        <dbReference type="EMBL" id="KAJ4440832.1"/>
    </source>
</evidence>
<protein>
    <recommendedName>
        <fullName evidence="3">DUF4817 domain-containing protein</fullName>
    </recommendedName>
</protein>
<evidence type="ECO:0000313" key="2">
    <source>
        <dbReference type="Proteomes" id="UP001148838"/>
    </source>
</evidence>
<sequence length="103" mass="11599">MYTIPERVEMVLIHVGGLSLWEAAEEYHKRHPDQPTPHHGSIDRLMERFKTIDSIHDKKHSGWPRTATRDANAASVLAKLLVSPSRSTREVVQECGTSQVSVS</sequence>
<comment type="caution">
    <text evidence="1">The sequence shown here is derived from an EMBL/GenBank/DDBJ whole genome shotgun (WGS) entry which is preliminary data.</text>
</comment>
<keyword evidence="2" id="KW-1185">Reference proteome</keyword>
<gene>
    <name evidence="1" type="ORF">ANN_10678</name>
</gene>
<dbReference type="EMBL" id="JAJSOF020000015">
    <property type="protein sequence ID" value="KAJ4440832.1"/>
    <property type="molecule type" value="Genomic_DNA"/>
</dbReference>
<accession>A0ABQ8T2Z2</accession>
<evidence type="ECO:0008006" key="3">
    <source>
        <dbReference type="Google" id="ProtNLM"/>
    </source>
</evidence>
<reference evidence="1 2" key="1">
    <citation type="journal article" date="2022" name="Allergy">
        <title>Genome assembly and annotation of Periplaneta americana reveal a comprehensive cockroach allergen profile.</title>
        <authorList>
            <person name="Wang L."/>
            <person name="Xiong Q."/>
            <person name="Saelim N."/>
            <person name="Wang L."/>
            <person name="Nong W."/>
            <person name="Wan A.T."/>
            <person name="Shi M."/>
            <person name="Liu X."/>
            <person name="Cao Q."/>
            <person name="Hui J.H.L."/>
            <person name="Sookrung N."/>
            <person name="Leung T.F."/>
            <person name="Tungtrongchitr A."/>
            <person name="Tsui S.K.W."/>
        </authorList>
    </citation>
    <scope>NUCLEOTIDE SEQUENCE [LARGE SCALE GENOMIC DNA]</scope>
    <source>
        <strain evidence="1">PWHHKU_190912</strain>
    </source>
</reference>
<proteinExistence type="predicted"/>
<organism evidence="1 2">
    <name type="scientific">Periplaneta americana</name>
    <name type="common">American cockroach</name>
    <name type="synonym">Blatta americana</name>
    <dbReference type="NCBI Taxonomy" id="6978"/>
    <lineage>
        <taxon>Eukaryota</taxon>
        <taxon>Metazoa</taxon>
        <taxon>Ecdysozoa</taxon>
        <taxon>Arthropoda</taxon>
        <taxon>Hexapoda</taxon>
        <taxon>Insecta</taxon>
        <taxon>Pterygota</taxon>
        <taxon>Neoptera</taxon>
        <taxon>Polyneoptera</taxon>
        <taxon>Dictyoptera</taxon>
        <taxon>Blattodea</taxon>
        <taxon>Blattoidea</taxon>
        <taxon>Blattidae</taxon>
        <taxon>Blattinae</taxon>
        <taxon>Periplaneta</taxon>
    </lineage>
</organism>